<dbReference type="EMBL" id="MU802271">
    <property type="protein sequence ID" value="KAJ3979784.1"/>
    <property type="molecule type" value="Genomic_DNA"/>
</dbReference>
<evidence type="ECO:0000313" key="1">
    <source>
        <dbReference type="EMBL" id="KAJ3979784.1"/>
    </source>
</evidence>
<protein>
    <submittedName>
        <fullName evidence="1">Uncharacterized protein</fullName>
    </submittedName>
</protein>
<proteinExistence type="predicted"/>
<evidence type="ECO:0000313" key="2">
    <source>
        <dbReference type="Proteomes" id="UP001163850"/>
    </source>
</evidence>
<accession>A0AA38PQG8</accession>
<name>A0AA38PQG8_9AGAR</name>
<gene>
    <name evidence="1" type="ORF">F5890DRAFT_1420795</name>
</gene>
<dbReference type="AlphaFoldDB" id="A0AA38PQG8"/>
<reference evidence="1" key="1">
    <citation type="submission" date="2022-08" db="EMBL/GenBank/DDBJ databases">
        <authorList>
            <consortium name="DOE Joint Genome Institute"/>
            <person name="Min B."/>
            <person name="Riley R."/>
            <person name="Sierra-Patev S."/>
            <person name="Naranjo-Ortiz M."/>
            <person name="Looney B."/>
            <person name="Konkel Z."/>
            <person name="Slot J.C."/>
            <person name="Sakamoto Y."/>
            <person name="Steenwyk J.L."/>
            <person name="Rokas A."/>
            <person name="Carro J."/>
            <person name="Camarero S."/>
            <person name="Ferreira P."/>
            <person name="Molpeceres G."/>
            <person name="Ruiz-Duenas F.J."/>
            <person name="Serrano A."/>
            <person name="Henrissat B."/>
            <person name="Drula E."/>
            <person name="Hughes K.W."/>
            <person name="Mata J.L."/>
            <person name="Ishikawa N.K."/>
            <person name="Vargas-Isla R."/>
            <person name="Ushijima S."/>
            <person name="Smith C.A."/>
            <person name="Ahrendt S."/>
            <person name="Andreopoulos W."/>
            <person name="He G."/>
            <person name="Labutti K."/>
            <person name="Lipzen A."/>
            <person name="Ng V."/>
            <person name="Sandor L."/>
            <person name="Barry K."/>
            <person name="Martinez A.T."/>
            <person name="Xiao Y."/>
            <person name="Gibbons J.G."/>
            <person name="Terashima K."/>
            <person name="Hibbett D.S."/>
            <person name="Grigoriev I.V."/>
        </authorList>
    </citation>
    <scope>NUCLEOTIDE SEQUENCE</scope>
    <source>
        <strain evidence="1">TFB7829</strain>
    </source>
</reference>
<comment type="caution">
    <text evidence="1">The sequence shown here is derived from an EMBL/GenBank/DDBJ whole genome shotgun (WGS) entry which is preliminary data.</text>
</comment>
<sequence>MCLIISPFRTPSRSRSHVIVTFAEILFNISNGSLMGTYLSSPAAHVYLSGPRPSFYIGLCVWALGLAGNI</sequence>
<dbReference type="Proteomes" id="UP001163850">
    <property type="component" value="Unassembled WGS sequence"/>
</dbReference>
<organism evidence="1 2">
    <name type="scientific">Lentinula detonsa</name>
    <dbReference type="NCBI Taxonomy" id="2804962"/>
    <lineage>
        <taxon>Eukaryota</taxon>
        <taxon>Fungi</taxon>
        <taxon>Dikarya</taxon>
        <taxon>Basidiomycota</taxon>
        <taxon>Agaricomycotina</taxon>
        <taxon>Agaricomycetes</taxon>
        <taxon>Agaricomycetidae</taxon>
        <taxon>Agaricales</taxon>
        <taxon>Marasmiineae</taxon>
        <taxon>Omphalotaceae</taxon>
        <taxon>Lentinula</taxon>
    </lineage>
</organism>